<name>A0A8J3CED8_9PSEU</name>
<comment type="function">
    <text evidence="3">Catalyzes the SAM-dependent triple methylation of the alpha-amino group of histidine to form hercynine, a step in the biosynthesis pathway of ergothioneine.</text>
</comment>
<dbReference type="PANTHER" id="PTHR43397">
    <property type="entry name" value="ERGOTHIONEINE BIOSYNTHESIS PROTEIN 1"/>
    <property type="match status" value="1"/>
</dbReference>
<gene>
    <name evidence="3 5" type="primary">egtD</name>
    <name evidence="5" type="ORF">GCM10012275_29320</name>
</gene>
<dbReference type="InterPro" id="IPR029063">
    <property type="entry name" value="SAM-dependent_MTases_sf"/>
</dbReference>
<dbReference type="NCBIfam" id="TIGR03438">
    <property type="entry name" value="egtD_ergothio"/>
    <property type="match status" value="1"/>
</dbReference>
<comment type="similarity">
    <text evidence="3">Belongs to the methyltransferase superfamily. EgtD family.</text>
</comment>
<feature type="binding site" evidence="3">
    <location>
        <position position="57"/>
    </location>
    <ligand>
        <name>L-histidine</name>
        <dbReference type="ChEBI" id="CHEBI:57595"/>
    </ligand>
</feature>
<keyword evidence="1 3" id="KW-0489">Methyltransferase</keyword>
<dbReference type="GO" id="GO:0032259">
    <property type="term" value="P:methylation"/>
    <property type="evidence" value="ECO:0007669"/>
    <property type="project" value="UniProtKB-KW"/>
</dbReference>
<dbReference type="RefSeq" id="WP_189057969.1">
    <property type="nucleotide sequence ID" value="NZ_BMMK01000012.1"/>
</dbReference>
<dbReference type="SUPFAM" id="SSF53335">
    <property type="entry name" value="S-adenosyl-L-methionine-dependent methyltransferases"/>
    <property type="match status" value="1"/>
</dbReference>
<accession>A0A8J3CED8</accession>
<keyword evidence="6" id="KW-1185">Reference proteome</keyword>
<evidence type="ECO:0000256" key="1">
    <source>
        <dbReference type="ARBA" id="ARBA00022603"/>
    </source>
</evidence>
<reference evidence="5" key="1">
    <citation type="journal article" date="2014" name="Int. J. Syst. Evol. Microbiol.">
        <title>Complete genome sequence of Corynebacterium casei LMG S-19264T (=DSM 44701T), isolated from a smear-ripened cheese.</title>
        <authorList>
            <consortium name="US DOE Joint Genome Institute (JGI-PGF)"/>
            <person name="Walter F."/>
            <person name="Albersmeier A."/>
            <person name="Kalinowski J."/>
            <person name="Ruckert C."/>
        </authorList>
    </citation>
    <scope>NUCLEOTIDE SEQUENCE</scope>
    <source>
        <strain evidence="5">CGMCC 4.5737</strain>
    </source>
</reference>
<feature type="domain" description="Histidine-specific methyltransferase SAM-dependent" evidence="4">
    <location>
        <begin position="20"/>
        <end position="321"/>
    </location>
</feature>
<dbReference type="HAMAP" id="MF_02037">
    <property type="entry name" value="EgtD"/>
    <property type="match status" value="1"/>
</dbReference>
<dbReference type="InterPro" id="IPR019257">
    <property type="entry name" value="MeTrfase_dom"/>
</dbReference>
<keyword evidence="3" id="KW-0949">S-adenosyl-L-methionine</keyword>
<evidence type="ECO:0000313" key="6">
    <source>
        <dbReference type="Proteomes" id="UP000637578"/>
    </source>
</evidence>
<feature type="binding site" evidence="3">
    <location>
        <begin position="283"/>
        <end position="285"/>
    </location>
    <ligand>
        <name>L-histidine</name>
        <dbReference type="ChEBI" id="CHEBI:57595"/>
    </ligand>
</feature>
<dbReference type="Gene3D" id="3.40.50.150">
    <property type="entry name" value="Vaccinia Virus protein VP39"/>
    <property type="match status" value="1"/>
</dbReference>
<feature type="binding site" evidence="3">
    <location>
        <position position="167"/>
    </location>
    <ligand>
        <name>L-histidine</name>
        <dbReference type="ChEBI" id="CHEBI:57595"/>
    </ligand>
</feature>
<comment type="subunit">
    <text evidence="3">Monomer.</text>
</comment>
<dbReference type="PANTHER" id="PTHR43397:SF1">
    <property type="entry name" value="ERGOTHIONEINE BIOSYNTHESIS PROTEIN 1"/>
    <property type="match status" value="1"/>
</dbReference>
<evidence type="ECO:0000256" key="2">
    <source>
        <dbReference type="ARBA" id="ARBA00022679"/>
    </source>
</evidence>
<reference evidence="5" key="2">
    <citation type="submission" date="2020-09" db="EMBL/GenBank/DDBJ databases">
        <authorList>
            <person name="Sun Q."/>
            <person name="Zhou Y."/>
        </authorList>
    </citation>
    <scope>NUCLEOTIDE SEQUENCE</scope>
    <source>
        <strain evidence="5">CGMCC 4.5737</strain>
    </source>
</reference>
<organism evidence="5 6">
    <name type="scientific">Longimycelium tulufanense</name>
    <dbReference type="NCBI Taxonomy" id="907463"/>
    <lineage>
        <taxon>Bacteria</taxon>
        <taxon>Bacillati</taxon>
        <taxon>Actinomycetota</taxon>
        <taxon>Actinomycetes</taxon>
        <taxon>Pseudonocardiales</taxon>
        <taxon>Pseudonocardiaceae</taxon>
        <taxon>Longimycelium</taxon>
    </lineage>
</organism>
<dbReference type="PIRSF" id="PIRSF018005">
    <property type="entry name" value="UCP018005"/>
    <property type="match status" value="1"/>
</dbReference>
<dbReference type="InterPro" id="IPR051128">
    <property type="entry name" value="EgtD_Methyltrsf_superfamily"/>
</dbReference>
<dbReference type="InterPro" id="IPR032888">
    <property type="entry name" value="EgtD_Actinobacteria"/>
</dbReference>
<evidence type="ECO:0000259" key="4">
    <source>
        <dbReference type="Pfam" id="PF10017"/>
    </source>
</evidence>
<dbReference type="EMBL" id="BMMK01000012">
    <property type="protein sequence ID" value="GGM56344.1"/>
    <property type="molecule type" value="Genomic_DNA"/>
</dbReference>
<dbReference type="InterPro" id="IPR017804">
    <property type="entry name" value="MeTrfase_EgtD-like"/>
</dbReference>
<evidence type="ECO:0000313" key="5">
    <source>
        <dbReference type="EMBL" id="GGM56344.1"/>
    </source>
</evidence>
<keyword evidence="2 3" id="KW-0808">Transferase</keyword>
<dbReference type="Pfam" id="PF10017">
    <property type="entry name" value="Methyltransf_33"/>
    <property type="match status" value="1"/>
</dbReference>
<protein>
    <recommendedName>
        <fullName evidence="3">Histidine N-alpha-methyltransferase</fullName>
        <ecNumber evidence="3">2.1.1.44</ecNumber>
    </recommendedName>
    <alternativeName>
        <fullName evidence="3">Histidine trimethyltransferase</fullName>
    </alternativeName>
</protein>
<comment type="pathway">
    <text evidence="3">Amino-acid biosynthesis; ergothioneine biosynthesis.</text>
</comment>
<sequence>MTEPLLTVHFTEADASTALRSEARAGLTDHPKWLSPKWFYDARGSELFEQITTLPDYYPTRAERAALTAHAAEVAALTEAVELVELGSGSSAKTRLLLDALTVGGRLRGFVPLDVSASALRGAADAVATEYPGLAVHAVVADFTEHLALPTADGRRLVAFLGSTIGNLLPEERAAFLKGLRDLLRSGEFLLLGTDLVKDSEVLLRAYDDPAGVTAEFNRNVLRVLNRELSADFDVSSFDHLAVWDAKREWIEMRLRARRDMRVRLDVLALDISFAAGEEMRTEVSAKFRPERVREELAAAGFVVRRFWTDEKGLFGLSLAEAVG</sequence>
<dbReference type="GO" id="GO:0052706">
    <property type="term" value="F:L-histidine N(alpha)-methyltransferase activity"/>
    <property type="evidence" value="ECO:0007669"/>
    <property type="project" value="UniProtKB-UniRule"/>
</dbReference>
<feature type="binding site" evidence="3">
    <location>
        <position position="114"/>
    </location>
    <ligand>
        <name>S-adenosyl-L-methionine</name>
        <dbReference type="ChEBI" id="CHEBI:59789"/>
    </ligand>
</feature>
<feature type="binding site" evidence="3">
    <location>
        <position position="87"/>
    </location>
    <ligand>
        <name>S-adenosyl-L-methionine</name>
        <dbReference type="ChEBI" id="CHEBI:59789"/>
    </ligand>
</feature>
<dbReference type="Proteomes" id="UP000637578">
    <property type="component" value="Unassembled WGS sequence"/>
</dbReference>
<dbReference type="GO" id="GO:0052699">
    <property type="term" value="P:ergothioneine biosynthetic process"/>
    <property type="evidence" value="ECO:0007669"/>
    <property type="project" value="UniProtKB-UniRule"/>
</dbReference>
<dbReference type="EC" id="2.1.1.44" evidence="3"/>
<dbReference type="AlphaFoldDB" id="A0A8J3CED8"/>
<dbReference type="GO" id="GO:0008276">
    <property type="term" value="F:protein methyltransferase activity"/>
    <property type="evidence" value="ECO:0007669"/>
    <property type="project" value="InterPro"/>
</dbReference>
<feature type="binding site" evidence="3">
    <location>
        <position position="207"/>
    </location>
    <ligand>
        <name>L-histidine</name>
        <dbReference type="ChEBI" id="CHEBI:57595"/>
    </ligand>
</feature>
<feature type="binding site" evidence="3">
    <location>
        <begin position="142"/>
        <end position="143"/>
    </location>
    <ligand>
        <name>S-adenosyl-L-methionine</name>
        <dbReference type="ChEBI" id="CHEBI:59789"/>
    </ligand>
</feature>
<comment type="caution">
    <text evidence="5">The sequence shown here is derived from an EMBL/GenBank/DDBJ whole genome shotgun (WGS) entry which is preliminary data.</text>
</comment>
<evidence type="ECO:0000256" key="3">
    <source>
        <dbReference type="HAMAP-Rule" id="MF_02037"/>
    </source>
</evidence>
<feature type="binding site" evidence="3">
    <location>
        <position position="93"/>
    </location>
    <ligand>
        <name>S-adenosyl-L-methionine</name>
        <dbReference type="ChEBI" id="CHEBI:59789"/>
    </ligand>
</feature>
<dbReference type="InterPro" id="IPR035094">
    <property type="entry name" value="EgtD"/>
</dbReference>
<dbReference type="UniPathway" id="UPA01014"/>
<proteinExistence type="inferred from homology"/>
<comment type="catalytic activity">
    <reaction evidence="3">
        <text>L-histidine + 3 S-adenosyl-L-methionine = hercynine + 3 S-adenosyl-L-homocysteine + 3 H(+)</text>
        <dbReference type="Rhea" id="RHEA:38471"/>
        <dbReference type="ChEBI" id="CHEBI:15378"/>
        <dbReference type="ChEBI" id="CHEBI:15781"/>
        <dbReference type="ChEBI" id="CHEBI:57595"/>
        <dbReference type="ChEBI" id="CHEBI:57856"/>
        <dbReference type="ChEBI" id="CHEBI:59789"/>
        <dbReference type="EC" id="2.1.1.44"/>
    </reaction>
</comment>